<dbReference type="Gene3D" id="2.40.50.90">
    <property type="match status" value="1"/>
</dbReference>
<evidence type="ECO:0000313" key="5">
    <source>
        <dbReference type="EMBL" id="OGG57465.1"/>
    </source>
</evidence>
<dbReference type="PANTHER" id="PTHR12302:SF3">
    <property type="entry name" value="SERINE_THREONINE-PROTEIN KINASE 31"/>
    <property type="match status" value="1"/>
</dbReference>
<sequence length="257" mass="28159">MKSLLLIVLAFLAGLYIGEMKSPSPTPLPATSEHEEQLVENAEVVEYEWYPVVKVVDGDTLTIAMDGKNATLRLIGLDTPETVDPRTTVQCFGKEASNKAKQILSGSSVRIETDPSQGELDKYGRTLAYVFLRDGINFNKYMIAEGYGHEYTYNLPYKYQAEFKEAERKAREEKKGLWADNACATESTASSRPDLDDSGAQTITPSGTYECSKNTYNCSDFTAQAEAQAVFNSCGGSANDIHKLDADGDGEVCESLP</sequence>
<evidence type="ECO:0000256" key="2">
    <source>
        <dbReference type="ARBA" id="ARBA00022759"/>
    </source>
</evidence>
<dbReference type="PROSITE" id="PS50830">
    <property type="entry name" value="TNASE_3"/>
    <property type="match status" value="1"/>
</dbReference>
<dbReference type="InterPro" id="IPR002071">
    <property type="entry name" value="Thermonucl_AS"/>
</dbReference>
<feature type="domain" description="TNase-like" evidence="4">
    <location>
        <begin position="52"/>
        <end position="180"/>
    </location>
</feature>
<name>A0A1F6D7V3_9BACT</name>
<dbReference type="SUPFAM" id="SSF50199">
    <property type="entry name" value="Staphylococcal nuclease"/>
    <property type="match status" value="1"/>
</dbReference>
<evidence type="ECO:0000259" key="4">
    <source>
        <dbReference type="PROSITE" id="PS50830"/>
    </source>
</evidence>
<reference evidence="5 6" key="1">
    <citation type="journal article" date="2016" name="Nat. Commun.">
        <title>Thousands of microbial genomes shed light on interconnected biogeochemical processes in an aquifer system.</title>
        <authorList>
            <person name="Anantharaman K."/>
            <person name="Brown C.T."/>
            <person name="Hug L.A."/>
            <person name="Sharon I."/>
            <person name="Castelle C.J."/>
            <person name="Probst A.J."/>
            <person name="Thomas B.C."/>
            <person name="Singh A."/>
            <person name="Wilkins M.J."/>
            <person name="Karaoz U."/>
            <person name="Brodie E.L."/>
            <person name="Williams K.H."/>
            <person name="Hubbard S.S."/>
            <person name="Banfield J.F."/>
        </authorList>
    </citation>
    <scope>NUCLEOTIDE SEQUENCE [LARGE SCALE GENOMIC DNA]</scope>
</reference>
<dbReference type="Pfam" id="PF05901">
    <property type="entry name" value="Excalibur"/>
    <property type="match status" value="1"/>
</dbReference>
<dbReference type="SMART" id="SM00318">
    <property type="entry name" value="SNc"/>
    <property type="match status" value="1"/>
</dbReference>
<dbReference type="InterPro" id="IPR008613">
    <property type="entry name" value="Excalibur_Ca-bd_domain"/>
</dbReference>
<dbReference type="InterPro" id="IPR035437">
    <property type="entry name" value="SNase_OB-fold_sf"/>
</dbReference>
<dbReference type="PROSITE" id="PS01284">
    <property type="entry name" value="TNASE_2"/>
    <property type="match status" value="1"/>
</dbReference>
<proteinExistence type="predicted"/>
<dbReference type="InterPro" id="IPR016071">
    <property type="entry name" value="Staphylococal_nuclease_OB-fold"/>
</dbReference>
<evidence type="ECO:0000256" key="3">
    <source>
        <dbReference type="ARBA" id="ARBA00022801"/>
    </source>
</evidence>
<dbReference type="Pfam" id="PF00565">
    <property type="entry name" value="SNase"/>
    <property type="match status" value="1"/>
</dbReference>
<evidence type="ECO:0000313" key="6">
    <source>
        <dbReference type="Proteomes" id="UP000177958"/>
    </source>
</evidence>
<protein>
    <recommendedName>
        <fullName evidence="4">TNase-like domain-containing protein</fullName>
    </recommendedName>
</protein>
<accession>A0A1F6D7V3</accession>
<keyword evidence="1" id="KW-0540">Nuclease</keyword>
<dbReference type="Proteomes" id="UP000177958">
    <property type="component" value="Unassembled WGS sequence"/>
</dbReference>
<dbReference type="AlphaFoldDB" id="A0A1F6D7V3"/>
<keyword evidence="2" id="KW-0255">Endonuclease</keyword>
<dbReference type="EMBL" id="MFKX01000026">
    <property type="protein sequence ID" value="OGG57465.1"/>
    <property type="molecule type" value="Genomic_DNA"/>
</dbReference>
<keyword evidence="3" id="KW-0378">Hydrolase</keyword>
<dbReference type="GO" id="GO:0016787">
    <property type="term" value="F:hydrolase activity"/>
    <property type="evidence" value="ECO:0007669"/>
    <property type="project" value="UniProtKB-KW"/>
</dbReference>
<comment type="caution">
    <text evidence="5">The sequence shown here is derived from an EMBL/GenBank/DDBJ whole genome shotgun (WGS) entry which is preliminary data.</text>
</comment>
<dbReference type="PANTHER" id="PTHR12302">
    <property type="entry name" value="EBNA2 BINDING PROTEIN P100"/>
    <property type="match status" value="1"/>
</dbReference>
<dbReference type="PROSITE" id="PS01123">
    <property type="entry name" value="TNASE_1"/>
    <property type="match status" value="1"/>
</dbReference>
<dbReference type="GO" id="GO:0003676">
    <property type="term" value="F:nucleic acid binding"/>
    <property type="evidence" value="ECO:0007669"/>
    <property type="project" value="InterPro"/>
</dbReference>
<evidence type="ECO:0000256" key="1">
    <source>
        <dbReference type="ARBA" id="ARBA00022722"/>
    </source>
</evidence>
<dbReference type="GO" id="GO:0004519">
    <property type="term" value="F:endonuclease activity"/>
    <property type="evidence" value="ECO:0007669"/>
    <property type="project" value="UniProtKB-KW"/>
</dbReference>
<organism evidence="5 6">
    <name type="scientific">Candidatus Kaiserbacteria bacterium RIFCSPHIGHO2_01_FULL_55_17</name>
    <dbReference type="NCBI Taxonomy" id="1798484"/>
    <lineage>
        <taxon>Bacteria</taxon>
        <taxon>Candidatus Kaiseribacteriota</taxon>
    </lineage>
</organism>
<gene>
    <name evidence="5" type="ORF">A2853_03850</name>
</gene>
<dbReference type="CDD" id="cd00175">
    <property type="entry name" value="SNc"/>
    <property type="match status" value="1"/>
</dbReference>